<dbReference type="Gene3D" id="3.30.160.60">
    <property type="entry name" value="Classic Zinc Finger"/>
    <property type="match status" value="1"/>
</dbReference>
<dbReference type="Proteomes" id="UP001154078">
    <property type="component" value="Chromosome 11"/>
</dbReference>
<accession>A0A9P0AUN0</accession>
<name>A0A9P0AUN0_BRAAE</name>
<dbReference type="SMART" id="SM00355">
    <property type="entry name" value="ZnF_C2H2"/>
    <property type="match status" value="3"/>
</dbReference>
<proteinExistence type="predicted"/>
<evidence type="ECO:0000313" key="3">
    <source>
        <dbReference type="EMBL" id="CAH0549302.1"/>
    </source>
</evidence>
<feature type="region of interest" description="Disordered" evidence="1">
    <location>
        <begin position="1"/>
        <end position="20"/>
    </location>
</feature>
<evidence type="ECO:0000256" key="1">
    <source>
        <dbReference type="SAM" id="MobiDB-lite"/>
    </source>
</evidence>
<protein>
    <recommendedName>
        <fullName evidence="2">C2H2-type domain-containing protein</fullName>
    </recommendedName>
</protein>
<evidence type="ECO:0000313" key="4">
    <source>
        <dbReference type="Proteomes" id="UP001154078"/>
    </source>
</evidence>
<reference evidence="3" key="1">
    <citation type="submission" date="2021-12" db="EMBL/GenBank/DDBJ databases">
        <authorList>
            <person name="King R."/>
        </authorList>
    </citation>
    <scope>NUCLEOTIDE SEQUENCE</scope>
</reference>
<evidence type="ECO:0000259" key="2">
    <source>
        <dbReference type="SMART" id="SM00355"/>
    </source>
</evidence>
<dbReference type="OrthoDB" id="7764447at2759"/>
<feature type="domain" description="C2H2-type" evidence="2">
    <location>
        <begin position="181"/>
        <end position="203"/>
    </location>
</feature>
<dbReference type="InterPro" id="IPR013087">
    <property type="entry name" value="Znf_C2H2_type"/>
</dbReference>
<dbReference type="AlphaFoldDB" id="A0A9P0AUN0"/>
<dbReference type="EMBL" id="OV121142">
    <property type="protein sequence ID" value="CAH0549302.1"/>
    <property type="molecule type" value="Genomic_DNA"/>
</dbReference>
<sequence length="206" mass="24136">MEQTVVKKEAFDDFDRPSTSADQKIPLAIKQEIKEELDDSHNSMVYDGLGVKEESEEHFGAMKFEAEDEKFLDKGSANVVVKKEILAPKILPKIVKASYQKRGKERLICFKKYKNTYNLKCQLCQFMADDLKTLNAHISIIHKEENKITHTCMKCLYSTTIKTNYDNHIKFCFKLKNIIWHQCRVCHYKTVNKFDLINHSRIHKCQ</sequence>
<feature type="domain" description="C2H2-type" evidence="2">
    <location>
        <begin position="150"/>
        <end position="170"/>
    </location>
</feature>
<organism evidence="3 4">
    <name type="scientific">Brassicogethes aeneus</name>
    <name type="common">Rape pollen beetle</name>
    <name type="synonym">Meligethes aeneus</name>
    <dbReference type="NCBI Taxonomy" id="1431903"/>
    <lineage>
        <taxon>Eukaryota</taxon>
        <taxon>Metazoa</taxon>
        <taxon>Ecdysozoa</taxon>
        <taxon>Arthropoda</taxon>
        <taxon>Hexapoda</taxon>
        <taxon>Insecta</taxon>
        <taxon>Pterygota</taxon>
        <taxon>Neoptera</taxon>
        <taxon>Endopterygota</taxon>
        <taxon>Coleoptera</taxon>
        <taxon>Polyphaga</taxon>
        <taxon>Cucujiformia</taxon>
        <taxon>Nitidulidae</taxon>
        <taxon>Meligethinae</taxon>
        <taxon>Brassicogethes</taxon>
    </lineage>
</organism>
<gene>
    <name evidence="3" type="ORF">MELIAE_LOCUS2496</name>
</gene>
<feature type="domain" description="C2H2-type" evidence="2">
    <location>
        <begin position="119"/>
        <end position="142"/>
    </location>
</feature>
<keyword evidence="4" id="KW-1185">Reference proteome</keyword>
<feature type="compositionally biased region" description="Basic and acidic residues" evidence="1">
    <location>
        <begin position="1"/>
        <end position="16"/>
    </location>
</feature>